<dbReference type="Pfam" id="PF01828">
    <property type="entry name" value="Peptidase_A4"/>
    <property type="match status" value="1"/>
</dbReference>
<dbReference type="GO" id="GO:0030246">
    <property type="term" value="F:carbohydrate binding"/>
    <property type="evidence" value="ECO:0007669"/>
    <property type="project" value="UniProtKB-KW"/>
</dbReference>
<dbReference type="STRING" id="1745343.A0A2J6Q2X7"/>
<feature type="active site" description="Proton acceptor" evidence="1">
    <location>
        <position position="274"/>
    </location>
</feature>
<dbReference type="EMBL" id="KZ613484">
    <property type="protein sequence ID" value="PMD20613.1"/>
    <property type="molecule type" value="Genomic_DNA"/>
</dbReference>
<dbReference type="GO" id="GO:0006508">
    <property type="term" value="P:proteolysis"/>
    <property type="evidence" value="ECO:0007669"/>
    <property type="project" value="InterPro"/>
</dbReference>
<dbReference type="InterPro" id="IPR000250">
    <property type="entry name" value="Peptidase_G1"/>
</dbReference>
<evidence type="ECO:0000313" key="2">
    <source>
        <dbReference type="EMBL" id="PMD20613.1"/>
    </source>
</evidence>
<protein>
    <submittedName>
        <fullName evidence="2">Concanavalin A-like lectin/glucanase</fullName>
    </submittedName>
</protein>
<dbReference type="SUPFAM" id="SSF49899">
    <property type="entry name" value="Concanavalin A-like lectins/glucanases"/>
    <property type="match status" value="1"/>
</dbReference>
<dbReference type="OrthoDB" id="2862635at2759"/>
<reference evidence="2 3" key="1">
    <citation type="submission" date="2016-05" db="EMBL/GenBank/DDBJ databases">
        <title>A degradative enzymes factory behind the ericoid mycorrhizal symbiosis.</title>
        <authorList>
            <consortium name="DOE Joint Genome Institute"/>
            <person name="Martino E."/>
            <person name="Morin E."/>
            <person name="Grelet G."/>
            <person name="Kuo A."/>
            <person name="Kohler A."/>
            <person name="Daghino S."/>
            <person name="Barry K."/>
            <person name="Choi C."/>
            <person name="Cichocki N."/>
            <person name="Clum A."/>
            <person name="Copeland A."/>
            <person name="Hainaut M."/>
            <person name="Haridas S."/>
            <person name="Labutti K."/>
            <person name="Lindquist E."/>
            <person name="Lipzen A."/>
            <person name="Khouja H.-R."/>
            <person name="Murat C."/>
            <person name="Ohm R."/>
            <person name="Olson A."/>
            <person name="Spatafora J."/>
            <person name="Veneault-Fourrey C."/>
            <person name="Henrissat B."/>
            <person name="Grigoriev I."/>
            <person name="Martin F."/>
            <person name="Perotto S."/>
        </authorList>
    </citation>
    <scope>NUCLEOTIDE SEQUENCE [LARGE SCALE GENOMIC DNA]</scope>
    <source>
        <strain evidence="2 3">UAMH 7357</strain>
    </source>
</reference>
<name>A0A2J6Q2X7_9HELO</name>
<sequence length="344" mass="36147">MAQKPLPTPTTPAMNWSDRLSLTEKNLPNLKSLPVPPVGFEPLKATNDELITAGLPRRPDPEKQPGLYAKWTAVMSRPLTFVPTKFSLITTPRDALLRGLKSAVDQAGPSANPTSSNWSGAVDFGLGAGDSYVTVSGSWPVPNAYPPDSAKLATGGWKDGTYLCVSWVGIDGWGSPDVLQGGTGSECIVSGGKIQSQSAFGWFEWYPYSWTNFSDFRVKPGDSVNCLVCAPGGAGSTTGSVRLGNTSTGQYVSAQLTAPSGTKLVGNCAEWIMEDPSLGGSEAPFPDYGAEFFYDCQAGTAKSVEKNLSGATLLNLVENPPTTLSTAVAESDTILMTYAGNSGP</sequence>
<dbReference type="InterPro" id="IPR013320">
    <property type="entry name" value="ConA-like_dom_sf"/>
</dbReference>
<dbReference type="PANTHER" id="PTHR37536:SF1">
    <property type="entry name" value="ASPERGILLOPEPSIN, PUTAITVE (AFU_ORTHOLOGUE AFUA_7G01200)"/>
    <property type="match status" value="1"/>
</dbReference>
<accession>A0A2J6Q2X7</accession>
<dbReference type="PANTHER" id="PTHR37536">
    <property type="entry name" value="PUTATIVE (AFU_ORTHOLOGUE AFUA_3G02970)-RELATED"/>
    <property type="match status" value="1"/>
</dbReference>
<organism evidence="2 3">
    <name type="scientific">Hyaloscypha hepaticicola</name>
    <dbReference type="NCBI Taxonomy" id="2082293"/>
    <lineage>
        <taxon>Eukaryota</taxon>
        <taxon>Fungi</taxon>
        <taxon>Dikarya</taxon>
        <taxon>Ascomycota</taxon>
        <taxon>Pezizomycotina</taxon>
        <taxon>Leotiomycetes</taxon>
        <taxon>Helotiales</taxon>
        <taxon>Hyaloscyphaceae</taxon>
        <taxon>Hyaloscypha</taxon>
    </lineage>
</organism>
<dbReference type="GO" id="GO:0070007">
    <property type="term" value="F:glutamic-type endopeptidase activity"/>
    <property type="evidence" value="ECO:0007669"/>
    <property type="project" value="InterPro"/>
</dbReference>
<dbReference type="CDD" id="cd13426">
    <property type="entry name" value="Peptidase_G1"/>
    <property type="match status" value="1"/>
</dbReference>
<gene>
    <name evidence="2" type="ORF">NA56DRAFT_749573</name>
</gene>
<keyword evidence="2" id="KW-0430">Lectin</keyword>
<proteinExistence type="predicted"/>
<evidence type="ECO:0000313" key="3">
    <source>
        <dbReference type="Proteomes" id="UP000235672"/>
    </source>
</evidence>
<dbReference type="Proteomes" id="UP000235672">
    <property type="component" value="Unassembled WGS sequence"/>
</dbReference>
<evidence type="ECO:0000256" key="1">
    <source>
        <dbReference type="PIRSR" id="PIRSR600250-50"/>
    </source>
</evidence>
<dbReference type="InterPro" id="IPR038656">
    <property type="entry name" value="Peptidase_G1_sf"/>
</dbReference>
<dbReference type="AlphaFoldDB" id="A0A2J6Q2X7"/>
<dbReference type="Gene3D" id="2.60.120.700">
    <property type="entry name" value="Peptidase G1"/>
    <property type="match status" value="1"/>
</dbReference>
<keyword evidence="3" id="KW-1185">Reference proteome</keyword>